<evidence type="ECO:0000313" key="4">
    <source>
        <dbReference type="Proteomes" id="UP001153069"/>
    </source>
</evidence>
<dbReference type="InterPro" id="IPR027417">
    <property type="entry name" value="P-loop_NTPase"/>
</dbReference>
<name>A0A9N8HEP6_9STRA</name>
<dbReference type="AlphaFoldDB" id="A0A9N8HEP6"/>
<dbReference type="PANTHER" id="PTHR43603:SF1">
    <property type="entry name" value="ZINC-REGULATED GTPASE METALLOPROTEIN ACTIVATOR 1"/>
    <property type="match status" value="1"/>
</dbReference>
<dbReference type="Pfam" id="PF02492">
    <property type="entry name" value="cobW"/>
    <property type="match status" value="1"/>
</dbReference>
<feature type="region of interest" description="Disordered" evidence="1">
    <location>
        <begin position="110"/>
        <end position="157"/>
    </location>
</feature>
<feature type="compositionally biased region" description="Polar residues" evidence="1">
    <location>
        <begin position="121"/>
        <end position="141"/>
    </location>
</feature>
<feature type="region of interest" description="Disordered" evidence="1">
    <location>
        <begin position="172"/>
        <end position="248"/>
    </location>
</feature>
<protein>
    <submittedName>
        <fullName evidence="3">CobW_C</fullName>
    </submittedName>
</protein>
<comment type="caution">
    <text evidence="3">The sequence shown here is derived from an EMBL/GenBank/DDBJ whole genome shotgun (WGS) entry which is preliminary data.</text>
</comment>
<feature type="compositionally biased region" description="Acidic residues" evidence="1">
    <location>
        <begin position="193"/>
        <end position="221"/>
    </location>
</feature>
<evidence type="ECO:0000259" key="2">
    <source>
        <dbReference type="SMART" id="SM00833"/>
    </source>
</evidence>
<organism evidence="3 4">
    <name type="scientific">Seminavis robusta</name>
    <dbReference type="NCBI Taxonomy" id="568900"/>
    <lineage>
        <taxon>Eukaryota</taxon>
        <taxon>Sar</taxon>
        <taxon>Stramenopiles</taxon>
        <taxon>Ochrophyta</taxon>
        <taxon>Bacillariophyta</taxon>
        <taxon>Bacillariophyceae</taxon>
        <taxon>Bacillariophycidae</taxon>
        <taxon>Naviculales</taxon>
        <taxon>Naviculaceae</taxon>
        <taxon>Seminavis</taxon>
    </lineage>
</organism>
<evidence type="ECO:0000313" key="3">
    <source>
        <dbReference type="EMBL" id="CAB9507613.1"/>
    </source>
</evidence>
<gene>
    <name evidence="3" type="ORF">SEMRO_313_G114840.1</name>
</gene>
<accession>A0A9N8HEP6</accession>
<dbReference type="Proteomes" id="UP001153069">
    <property type="component" value="Unassembled WGS sequence"/>
</dbReference>
<dbReference type="PANTHER" id="PTHR43603">
    <property type="entry name" value="COBW DOMAIN-CONTAINING PROTEIN DDB_G0274527"/>
    <property type="match status" value="1"/>
</dbReference>
<keyword evidence="4" id="KW-1185">Reference proteome</keyword>
<feature type="domain" description="CobW C-terminal" evidence="2">
    <location>
        <begin position="163"/>
        <end position="325"/>
    </location>
</feature>
<sequence>MMKQIIDLATEGIFDYMIIEASGVSEPAQIAQLFAEVCNQEHDHEQEHDAVLLGELARLDTCIEYANVILLNKTDLVLPHQLKTIRQRVKLLNPKAKKQTVVPPSCCNKSQAAGKAPCCGSNRQDSSSTGKSQIILGSSIDNTRESKTKRPKTTTRHEARFGVSSFLYLSRLPFHPKNDGMTNSLKSTFIMPPEDDEDAEDEEFDDEEDEGEQRMDVDDEKDNAPTTTEQPAIDEATKKTKEERAQELQEELEERLKRYSQAGSMVTIEDGVVWDVLQKGAWDGGDPTKKEGLRKNWQAPYGDRRQELVFIGVGCKIQKVLDGCLMTEDEYDMGVDGWKATMGDALLSDR</sequence>
<dbReference type="OrthoDB" id="272672at2759"/>
<evidence type="ECO:0000256" key="1">
    <source>
        <dbReference type="SAM" id="MobiDB-lite"/>
    </source>
</evidence>
<reference evidence="3" key="1">
    <citation type="submission" date="2020-06" db="EMBL/GenBank/DDBJ databases">
        <authorList>
            <consortium name="Plant Systems Biology data submission"/>
        </authorList>
    </citation>
    <scope>NUCLEOTIDE SEQUENCE</scope>
    <source>
        <strain evidence="3">D6</strain>
    </source>
</reference>
<dbReference type="InterPro" id="IPR011629">
    <property type="entry name" value="CobW-like_C"/>
</dbReference>
<dbReference type="InterPro" id="IPR051927">
    <property type="entry name" value="Zn_Chap_cDPG_Synth"/>
</dbReference>
<dbReference type="EMBL" id="CAICTM010000312">
    <property type="protein sequence ID" value="CAB9507613.1"/>
    <property type="molecule type" value="Genomic_DNA"/>
</dbReference>
<feature type="compositionally biased region" description="Basic and acidic residues" evidence="1">
    <location>
        <begin position="235"/>
        <end position="247"/>
    </location>
</feature>
<dbReference type="InterPro" id="IPR003495">
    <property type="entry name" value="CobW/HypB/UreG_nucleotide-bd"/>
</dbReference>
<dbReference type="Gene3D" id="3.40.50.300">
    <property type="entry name" value="P-loop containing nucleotide triphosphate hydrolases"/>
    <property type="match status" value="1"/>
</dbReference>
<proteinExistence type="predicted"/>
<dbReference type="SMART" id="SM00833">
    <property type="entry name" value="CobW_C"/>
    <property type="match status" value="1"/>
</dbReference>